<comment type="caution">
    <text evidence="1">The sequence shown here is derived from an EMBL/GenBank/DDBJ whole genome shotgun (WGS) entry which is preliminary data.</text>
</comment>
<dbReference type="RefSeq" id="WP_246972085.1">
    <property type="nucleotide sequence ID" value="NZ_CP095397.1"/>
</dbReference>
<gene>
    <name evidence="1" type="ORF">ACFOZ7_13165</name>
</gene>
<dbReference type="EMBL" id="JBHSDJ010000104">
    <property type="protein sequence ID" value="MFC4247886.1"/>
    <property type="molecule type" value="Genomic_DNA"/>
</dbReference>
<accession>A0ABD5P0S1</accession>
<dbReference type="Pfam" id="PF26508">
    <property type="entry name" value="DUF8170"/>
    <property type="match status" value="1"/>
</dbReference>
<dbReference type="InterPro" id="IPR058483">
    <property type="entry name" value="DUF8170"/>
</dbReference>
<sequence length="251" mass="28464">MVSTEDIPGNTEELTEFILNDILYGLELDPVDSERLLSYMRERHEHLFGPHSTYFVLGSYESPFKYRLDEALDMLNHRYDAYAYLLATQPDLDVSDDIPDLKVKFFLHALYADSIPLILEHDTGGAVAEFGRVERPVLLERTYLFPRAQEEHYDDGSLLTTQDAILARAVELAYHADDLEEELAALAEHAREQGLDISTQDLKSYLESELGGRTPSYSGVITDSLVHLDSLNQCFSWTTTGELEEQLSNVP</sequence>
<dbReference type="GeneID" id="71852797"/>
<name>A0ABD5P0S1_9EURY</name>
<evidence type="ECO:0000313" key="1">
    <source>
        <dbReference type="EMBL" id="MFC4247886.1"/>
    </source>
</evidence>
<protein>
    <submittedName>
        <fullName evidence="1">Uncharacterized protein</fullName>
    </submittedName>
</protein>
<reference evidence="1 2" key="1">
    <citation type="journal article" date="2014" name="Int. J. Syst. Evol. Microbiol.">
        <title>Complete genome sequence of Corynebacterium casei LMG S-19264T (=DSM 44701T), isolated from a smear-ripened cheese.</title>
        <authorList>
            <consortium name="US DOE Joint Genome Institute (JGI-PGF)"/>
            <person name="Walter F."/>
            <person name="Albersmeier A."/>
            <person name="Kalinowski J."/>
            <person name="Ruckert C."/>
        </authorList>
    </citation>
    <scope>NUCLEOTIDE SEQUENCE [LARGE SCALE GENOMIC DNA]</scope>
    <source>
        <strain evidence="1 2">IBRC-M 10912</strain>
    </source>
</reference>
<dbReference type="Proteomes" id="UP001595821">
    <property type="component" value="Unassembled WGS sequence"/>
</dbReference>
<proteinExistence type="predicted"/>
<dbReference type="AlphaFoldDB" id="A0ABD5P0S1"/>
<evidence type="ECO:0000313" key="2">
    <source>
        <dbReference type="Proteomes" id="UP001595821"/>
    </source>
</evidence>
<organism evidence="1 2">
    <name type="scientific">Natribaculum luteum</name>
    <dbReference type="NCBI Taxonomy" id="1586232"/>
    <lineage>
        <taxon>Archaea</taxon>
        <taxon>Methanobacteriati</taxon>
        <taxon>Methanobacteriota</taxon>
        <taxon>Stenosarchaea group</taxon>
        <taxon>Halobacteria</taxon>
        <taxon>Halobacteriales</taxon>
        <taxon>Natrialbaceae</taxon>
        <taxon>Natribaculum</taxon>
    </lineage>
</organism>